<keyword evidence="4" id="KW-1185">Reference proteome</keyword>
<protein>
    <recommendedName>
        <fullName evidence="2">Fungal-type protein kinase domain-containing protein</fullName>
    </recommendedName>
</protein>
<reference evidence="4" key="1">
    <citation type="submission" date="2024-04" db="EMBL/GenBank/DDBJ databases">
        <authorList>
            <person name="Shaw F."/>
            <person name="Minotto A."/>
        </authorList>
    </citation>
    <scope>NUCLEOTIDE SEQUENCE [LARGE SCALE GENOMIC DNA]</scope>
</reference>
<name>A0ABP1DXQ2_9APHY</name>
<dbReference type="PANTHER" id="PTHR38248">
    <property type="entry name" value="FUNK1 6"/>
    <property type="match status" value="1"/>
</dbReference>
<organism evidence="3 4">
    <name type="scientific">Somion occarium</name>
    <dbReference type="NCBI Taxonomy" id="3059160"/>
    <lineage>
        <taxon>Eukaryota</taxon>
        <taxon>Fungi</taxon>
        <taxon>Dikarya</taxon>
        <taxon>Basidiomycota</taxon>
        <taxon>Agaricomycotina</taxon>
        <taxon>Agaricomycetes</taxon>
        <taxon>Polyporales</taxon>
        <taxon>Cerrenaceae</taxon>
        <taxon>Somion</taxon>
    </lineage>
</organism>
<dbReference type="InterPro" id="IPR040976">
    <property type="entry name" value="Pkinase_fungal"/>
</dbReference>
<evidence type="ECO:0000256" key="1">
    <source>
        <dbReference type="SAM" id="MobiDB-lite"/>
    </source>
</evidence>
<sequence>MSSSSYSTSATHATEQEERKNQLRSLSSIKQKHPEAFRNRTVISEIPNRQTTPDRKVPSHEVAFGSTYDGRTPHKPGMHILIKDEGVFDSDIKRWVRNEFKENVLRNYPILEFVRSVWNYAPDDIPGDGYVIPGNLRSWYLKSGRYVKSGLENERYSEYAGEASASHCFQALFRDLARIVQEKREEQDAAAAEALRASRFPGVMRFLQDRPLVGKGAKLKPDFGYAALPERSEDPIAWEPLGLFGELKKTDKGVDRPPEVDIPICLSELLKKPKPAKKATHPSPPSASSKGKKRAEPDTPLEQGPSSKQLKSGHIGSTNSSSASHRRLKPKGKATRKVNRKVQRAGDVISTPASKVERSSSQVSQTAAVSATADPAQQGQSLDSELEEIIMKIESREKSIKNLTGHEVQAAKYLNELLSHGARNYATGFLVENTKISLWYADRLGIMKSVQFDFLEEPHYLLLMVAAISSADDAALGFCPLIVDVPRDHIGYAGAKLRIPDARDVNNGNIDTIELDLDADGEREILTAYGTVGRGTTVVPVTTSGRTRDLFGSDKLVVKMSWQPVNRREEGHIRHIRRTLANSDNQVARDALEFIVDLKCSVALQMDNPALDFPRVCMDMPMPNDELRDFRMLALREYLPLDFIDTVEELVQVFRDVITGHNWAWVIANVLHRDISVSNVMFHRRDGRVIGVLCDWDLAETREFLGEDDLTCVDEEELQSVNRMKLKGQRRQPAGPSEMETNEVRYVATQDDDSVDVTDVIARRRRAKYRTGTGPFMALELLGSSDKTPTHLHRHDLESFFWVLTWFCSTHNPDTHTSRRVGEWMHPKLSHIASAKQAFLSNEKARDEIYAKQKHSEYDSLISGGLDRLRSAFNAVRLKIDVVKHQRNELMRALIDDNSEWIEECRESMTMELRALERLVSFRKFMQYLTL</sequence>
<dbReference type="Gene3D" id="1.10.510.10">
    <property type="entry name" value="Transferase(Phosphotransferase) domain 1"/>
    <property type="match status" value="1"/>
</dbReference>
<proteinExistence type="predicted"/>
<feature type="domain" description="Fungal-type protein kinase" evidence="2">
    <location>
        <begin position="763"/>
        <end position="808"/>
    </location>
</feature>
<gene>
    <name evidence="3" type="ORF">GFSPODELE1_LOCUS8885</name>
</gene>
<feature type="compositionally biased region" description="Basic residues" evidence="1">
    <location>
        <begin position="324"/>
        <end position="343"/>
    </location>
</feature>
<accession>A0ABP1DXQ2</accession>
<dbReference type="SUPFAM" id="SSF56112">
    <property type="entry name" value="Protein kinase-like (PK-like)"/>
    <property type="match status" value="1"/>
</dbReference>
<feature type="region of interest" description="Disordered" evidence="1">
    <location>
        <begin position="1"/>
        <end position="60"/>
    </location>
</feature>
<dbReference type="PANTHER" id="PTHR38248:SF2">
    <property type="entry name" value="FUNK1 11"/>
    <property type="match status" value="1"/>
</dbReference>
<feature type="domain" description="Fungal-type protein kinase" evidence="2">
    <location>
        <begin position="640"/>
        <end position="701"/>
    </location>
</feature>
<dbReference type="EMBL" id="OZ037950">
    <property type="protein sequence ID" value="CAL1712576.1"/>
    <property type="molecule type" value="Genomic_DNA"/>
</dbReference>
<dbReference type="Proteomes" id="UP001497453">
    <property type="component" value="Chromosome 7"/>
</dbReference>
<evidence type="ECO:0000313" key="4">
    <source>
        <dbReference type="Proteomes" id="UP001497453"/>
    </source>
</evidence>
<evidence type="ECO:0000313" key="3">
    <source>
        <dbReference type="EMBL" id="CAL1712576.1"/>
    </source>
</evidence>
<dbReference type="InterPro" id="IPR011009">
    <property type="entry name" value="Kinase-like_dom_sf"/>
</dbReference>
<evidence type="ECO:0000259" key="2">
    <source>
        <dbReference type="Pfam" id="PF17667"/>
    </source>
</evidence>
<feature type="compositionally biased region" description="Polar residues" evidence="1">
    <location>
        <begin position="304"/>
        <end position="323"/>
    </location>
</feature>
<feature type="compositionally biased region" description="Low complexity" evidence="1">
    <location>
        <begin position="359"/>
        <end position="373"/>
    </location>
</feature>
<feature type="region of interest" description="Disordered" evidence="1">
    <location>
        <begin position="271"/>
        <end position="382"/>
    </location>
</feature>
<dbReference type="Pfam" id="PF17667">
    <property type="entry name" value="Pkinase_fungal"/>
    <property type="match status" value="3"/>
</dbReference>
<feature type="domain" description="Fungal-type protein kinase" evidence="2">
    <location>
        <begin position="377"/>
        <end position="573"/>
    </location>
</feature>